<dbReference type="EMBL" id="JABBZM010000003">
    <property type="protein sequence ID" value="NMV37319.1"/>
    <property type="molecule type" value="Genomic_DNA"/>
</dbReference>
<dbReference type="GO" id="GO:0005886">
    <property type="term" value="C:plasma membrane"/>
    <property type="evidence" value="ECO:0007669"/>
    <property type="project" value="TreeGrafter"/>
</dbReference>
<protein>
    <recommendedName>
        <fullName evidence="4">Methyl-accepting transducer domain-containing protein</fullName>
    </recommendedName>
</protein>
<dbReference type="GO" id="GO:0006935">
    <property type="term" value="P:chemotaxis"/>
    <property type="evidence" value="ECO:0007669"/>
    <property type="project" value="InterPro"/>
</dbReference>
<organism evidence="5 6">
    <name type="scientific">Ralstonia insidiosa</name>
    <dbReference type="NCBI Taxonomy" id="190721"/>
    <lineage>
        <taxon>Bacteria</taxon>
        <taxon>Pseudomonadati</taxon>
        <taxon>Pseudomonadota</taxon>
        <taxon>Betaproteobacteria</taxon>
        <taxon>Burkholderiales</taxon>
        <taxon>Burkholderiaceae</taxon>
        <taxon>Ralstonia</taxon>
    </lineage>
</organism>
<dbReference type="Gene3D" id="1.10.287.950">
    <property type="entry name" value="Methyl-accepting chemotaxis protein"/>
    <property type="match status" value="1"/>
</dbReference>
<keyword evidence="3" id="KW-0807">Transducer</keyword>
<feature type="domain" description="Methyl-accepting transducer" evidence="4">
    <location>
        <begin position="14"/>
        <end position="112"/>
    </location>
</feature>
<evidence type="ECO:0000259" key="4">
    <source>
        <dbReference type="PROSITE" id="PS50111"/>
    </source>
</evidence>
<dbReference type="InterPro" id="IPR051310">
    <property type="entry name" value="MCP_chemotaxis"/>
</dbReference>
<gene>
    <name evidence="5" type="ORF">HGR00_05320</name>
</gene>
<evidence type="ECO:0000256" key="3">
    <source>
        <dbReference type="PROSITE-ProRule" id="PRU00284"/>
    </source>
</evidence>
<sequence length="112" mass="11235">MSMNLLPNGNVSSQTTPRSMTQMTAMVGSHAEAAGQAKTLSGAATEAALSGGLAMEEVVATMSAITQSAKQIADIIGVNDSVAFQTNILVLNAAREAARAGEPGRGFAVVAA</sequence>
<name>A0A848NVE7_9RALS</name>
<dbReference type="SUPFAM" id="SSF58104">
    <property type="entry name" value="Methyl-accepting chemotaxis protein (MCP) signaling domain"/>
    <property type="match status" value="1"/>
</dbReference>
<proteinExistence type="inferred from homology"/>
<keyword evidence="1" id="KW-0488">Methylation</keyword>
<evidence type="ECO:0000313" key="5">
    <source>
        <dbReference type="EMBL" id="NMV37319.1"/>
    </source>
</evidence>
<comment type="similarity">
    <text evidence="2">Belongs to the methyl-accepting chemotaxis (MCP) protein family.</text>
</comment>
<dbReference type="GO" id="GO:0004888">
    <property type="term" value="F:transmembrane signaling receptor activity"/>
    <property type="evidence" value="ECO:0007669"/>
    <property type="project" value="InterPro"/>
</dbReference>
<dbReference type="PANTHER" id="PTHR43531:SF14">
    <property type="entry name" value="METHYL-ACCEPTING CHEMOTAXIS PROTEIN I-RELATED"/>
    <property type="match status" value="1"/>
</dbReference>
<dbReference type="Proteomes" id="UP000575469">
    <property type="component" value="Unassembled WGS sequence"/>
</dbReference>
<dbReference type="PANTHER" id="PTHR43531">
    <property type="entry name" value="PROTEIN ICFG"/>
    <property type="match status" value="1"/>
</dbReference>
<dbReference type="PRINTS" id="PR00260">
    <property type="entry name" value="CHEMTRNSDUCR"/>
</dbReference>
<evidence type="ECO:0000313" key="6">
    <source>
        <dbReference type="Proteomes" id="UP000575469"/>
    </source>
</evidence>
<comment type="caution">
    <text evidence="5">The sequence shown here is derived from an EMBL/GenBank/DDBJ whole genome shotgun (WGS) entry which is preliminary data.</text>
</comment>
<dbReference type="PROSITE" id="PS50111">
    <property type="entry name" value="CHEMOTAXIS_TRANSDUC_2"/>
    <property type="match status" value="1"/>
</dbReference>
<dbReference type="InterPro" id="IPR004089">
    <property type="entry name" value="MCPsignal_dom"/>
</dbReference>
<evidence type="ECO:0000256" key="1">
    <source>
        <dbReference type="ARBA" id="ARBA00022481"/>
    </source>
</evidence>
<reference evidence="5 6" key="1">
    <citation type="submission" date="2020-04" db="EMBL/GenBank/DDBJ databases">
        <title>Ralstonia insidiosa genome sequencing and assembly.</title>
        <authorList>
            <person name="Martins R.C.R."/>
            <person name="Perdigao-Neto L.V."/>
            <person name="Levin A.S.S."/>
            <person name="Costa S.F."/>
        </authorList>
    </citation>
    <scope>NUCLEOTIDE SEQUENCE [LARGE SCALE GENOMIC DNA]</scope>
    <source>
        <strain evidence="5 6">5047</strain>
    </source>
</reference>
<evidence type="ECO:0000256" key="2">
    <source>
        <dbReference type="ARBA" id="ARBA00029447"/>
    </source>
</evidence>
<dbReference type="GO" id="GO:0007165">
    <property type="term" value="P:signal transduction"/>
    <property type="evidence" value="ECO:0007669"/>
    <property type="project" value="UniProtKB-KW"/>
</dbReference>
<dbReference type="AlphaFoldDB" id="A0A848NVE7"/>
<dbReference type="Pfam" id="PF00015">
    <property type="entry name" value="MCPsignal"/>
    <property type="match status" value="1"/>
</dbReference>
<accession>A0A848NVE7</accession>
<dbReference type="InterPro" id="IPR004090">
    <property type="entry name" value="Chemotax_Me-accpt_rcpt"/>
</dbReference>